<protein>
    <submittedName>
        <fullName evidence="1">Uncharacterized protein</fullName>
    </submittedName>
</protein>
<gene>
    <name evidence="1" type="ORF">SKAU_G00018290</name>
</gene>
<reference evidence="1" key="1">
    <citation type="journal article" date="2023" name="Science">
        <title>Genome structures resolve the early diversification of teleost fishes.</title>
        <authorList>
            <person name="Parey E."/>
            <person name="Louis A."/>
            <person name="Montfort J."/>
            <person name="Bouchez O."/>
            <person name="Roques C."/>
            <person name="Iampietro C."/>
            <person name="Lluch J."/>
            <person name="Castinel A."/>
            <person name="Donnadieu C."/>
            <person name="Desvignes T."/>
            <person name="Floi Bucao C."/>
            <person name="Jouanno E."/>
            <person name="Wen M."/>
            <person name="Mejri S."/>
            <person name="Dirks R."/>
            <person name="Jansen H."/>
            <person name="Henkel C."/>
            <person name="Chen W.J."/>
            <person name="Zahm M."/>
            <person name="Cabau C."/>
            <person name="Klopp C."/>
            <person name="Thompson A.W."/>
            <person name="Robinson-Rechavi M."/>
            <person name="Braasch I."/>
            <person name="Lecointre G."/>
            <person name="Bobe J."/>
            <person name="Postlethwait J.H."/>
            <person name="Berthelot C."/>
            <person name="Roest Crollius H."/>
            <person name="Guiguen Y."/>
        </authorList>
    </citation>
    <scope>NUCLEOTIDE SEQUENCE</scope>
    <source>
        <strain evidence="1">WJC10195</strain>
    </source>
</reference>
<dbReference type="EMBL" id="JAINUF010000001">
    <property type="protein sequence ID" value="KAJ8381051.1"/>
    <property type="molecule type" value="Genomic_DNA"/>
</dbReference>
<sequence>MYRTTLMENVPCLNSLSCLTRKDCLSGSNHESSFQESIISQQSSSSRATFCPVFTMSTGNMGCSDVELDPLDSQPQSFRSTMSYSLSQDRDHGQFSHLDKTESCSAIIEEKGGRGRQEAGHGVGRGFVPPCIVIISPSSESSLMEDDIHATGEKLGLLPREAANLLLGLKSSNCSAELLESVEKFLP</sequence>
<name>A0A9Q1GCL8_SYNKA</name>
<evidence type="ECO:0000313" key="2">
    <source>
        <dbReference type="Proteomes" id="UP001152622"/>
    </source>
</evidence>
<accession>A0A9Q1GCL8</accession>
<keyword evidence="2" id="KW-1185">Reference proteome</keyword>
<comment type="caution">
    <text evidence="1">The sequence shown here is derived from an EMBL/GenBank/DDBJ whole genome shotgun (WGS) entry which is preliminary data.</text>
</comment>
<dbReference type="AlphaFoldDB" id="A0A9Q1GCL8"/>
<dbReference type="Proteomes" id="UP001152622">
    <property type="component" value="Chromosome 1"/>
</dbReference>
<organism evidence="1 2">
    <name type="scientific">Synaphobranchus kaupii</name>
    <name type="common">Kaup's arrowtooth eel</name>
    <dbReference type="NCBI Taxonomy" id="118154"/>
    <lineage>
        <taxon>Eukaryota</taxon>
        <taxon>Metazoa</taxon>
        <taxon>Chordata</taxon>
        <taxon>Craniata</taxon>
        <taxon>Vertebrata</taxon>
        <taxon>Euteleostomi</taxon>
        <taxon>Actinopterygii</taxon>
        <taxon>Neopterygii</taxon>
        <taxon>Teleostei</taxon>
        <taxon>Anguilliformes</taxon>
        <taxon>Synaphobranchidae</taxon>
        <taxon>Synaphobranchus</taxon>
    </lineage>
</organism>
<proteinExistence type="predicted"/>
<evidence type="ECO:0000313" key="1">
    <source>
        <dbReference type="EMBL" id="KAJ8381051.1"/>
    </source>
</evidence>